<keyword evidence="4 5" id="KW-0539">Nucleus</keyword>
<evidence type="ECO:0000313" key="8">
    <source>
        <dbReference type="EMBL" id="WJZ89822.1"/>
    </source>
</evidence>
<feature type="compositionally biased region" description="Basic residues" evidence="6">
    <location>
        <begin position="255"/>
        <end position="266"/>
    </location>
</feature>
<evidence type="ECO:0000259" key="7">
    <source>
        <dbReference type="PROSITE" id="PS51742"/>
    </source>
</evidence>
<dbReference type="Pfam" id="PF03479">
    <property type="entry name" value="PCC"/>
    <property type="match status" value="1"/>
</dbReference>
<proteinExistence type="predicted"/>
<dbReference type="SUPFAM" id="SSF117856">
    <property type="entry name" value="AF0104/ALDC/Ptd012-like"/>
    <property type="match status" value="1"/>
</dbReference>
<reference evidence="8 9" key="1">
    <citation type="journal article" date="2023" name="Hortic Res">
        <title>The complete reference genome for grapevine (Vitis vinifera L.) genetics and breeding.</title>
        <authorList>
            <person name="Shi X."/>
            <person name="Cao S."/>
            <person name="Wang X."/>
            <person name="Huang S."/>
            <person name="Wang Y."/>
            <person name="Liu Z."/>
            <person name="Liu W."/>
            <person name="Leng X."/>
            <person name="Peng Y."/>
            <person name="Wang N."/>
            <person name="Wang Y."/>
            <person name="Ma Z."/>
            <person name="Xu X."/>
            <person name="Zhang F."/>
            <person name="Xue H."/>
            <person name="Zhong H."/>
            <person name="Wang Y."/>
            <person name="Zhang K."/>
            <person name="Velt A."/>
            <person name="Avia K."/>
            <person name="Holtgrawe D."/>
            <person name="Grimplet J."/>
            <person name="Matus J.T."/>
            <person name="Ware D."/>
            <person name="Wu X."/>
            <person name="Wang H."/>
            <person name="Liu C."/>
            <person name="Fang Y."/>
            <person name="Rustenholz C."/>
            <person name="Cheng Z."/>
            <person name="Xiao H."/>
            <person name="Zhou Y."/>
        </authorList>
    </citation>
    <scope>NUCLEOTIDE SEQUENCE [LARGE SCALE GENOMIC DNA]</scope>
    <source>
        <strain evidence="9">cv. Pinot noir / PN40024</strain>
        <tissue evidence="8">Leaf</tissue>
    </source>
</reference>
<name>A0ABY9C497_VITVI</name>
<dbReference type="EMBL" id="CP126653">
    <property type="protein sequence ID" value="WJZ89822.1"/>
    <property type="molecule type" value="Genomic_DNA"/>
</dbReference>
<dbReference type="PANTHER" id="PTHR31500:SF45">
    <property type="entry name" value="AT-HOOK MOTIF NUCLEAR-LOCALIZED PROTEIN"/>
    <property type="match status" value="1"/>
</dbReference>
<protein>
    <recommendedName>
        <fullName evidence="5">AT-hook motif nuclear-localized protein</fullName>
    </recommendedName>
</protein>
<dbReference type="InterPro" id="IPR039605">
    <property type="entry name" value="AHL"/>
</dbReference>
<keyword evidence="1 5" id="KW-0805">Transcription regulation</keyword>
<comment type="function">
    <text evidence="5">Transcription factor that specifically binds AT-rich DNA sequences related to the nuclear matrix attachment regions (MARs).</text>
</comment>
<dbReference type="Proteomes" id="UP001227230">
    <property type="component" value="Chromosome 6"/>
</dbReference>
<dbReference type="CDD" id="cd11378">
    <property type="entry name" value="DUF296"/>
    <property type="match status" value="1"/>
</dbReference>
<evidence type="ECO:0000256" key="5">
    <source>
        <dbReference type="RuleBase" id="RU367031"/>
    </source>
</evidence>
<keyword evidence="9" id="KW-1185">Reference proteome</keyword>
<comment type="domain">
    <text evidence="5">The PPC domain mediates interactions between AHL proteins.</text>
</comment>
<dbReference type="InterPro" id="IPR005175">
    <property type="entry name" value="PPC_dom"/>
</dbReference>
<evidence type="ECO:0000256" key="4">
    <source>
        <dbReference type="ARBA" id="ARBA00023242"/>
    </source>
</evidence>
<dbReference type="Gene3D" id="3.30.1330.80">
    <property type="entry name" value="Hypothetical protein, similar to alpha- acetolactate decarboxylase, domain 2"/>
    <property type="match status" value="1"/>
</dbReference>
<evidence type="ECO:0000313" key="9">
    <source>
        <dbReference type="Proteomes" id="UP001227230"/>
    </source>
</evidence>
<keyword evidence="3 5" id="KW-0804">Transcription</keyword>
<feature type="region of interest" description="Disordered" evidence="6">
    <location>
        <begin position="1"/>
        <end position="30"/>
    </location>
</feature>
<evidence type="ECO:0000256" key="1">
    <source>
        <dbReference type="ARBA" id="ARBA00023015"/>
    </source>
</evidence>
<feature type="region of interest" description="Disordered" evidence="6">
    <location>
        <begin position="81"/>
        <end position="126"/>
    </location>
</feature>
<gene>
    <name evidence="8" type="ORF">VitviT2T_009012</name>
</gene>
<feature type="region of interest" description="Disordered" evidence="6">
    <location>
        <begin position="251"/>
        <end position="275"/>
    </location>
</feature>
<evidence type="ECO:0000256" key="2">
    <source>
        <dbReference type="ARBA" id="ARBA00023125"/>
    </source>
</evidence>
<organism evidence="8 9">
    <name type="scientific">Vitis vinifera</name>
    <name type="common">Grape</name>
    <dbReference type="NCBI Taxonomy" id="29760"/>
    <lineage>
        <taxon>Eukaryota</taxon>
        <taxon>Viridiplantae</taxon>
        <taxon>Streptophyta</taxon>
        <taxon>Embryophyta</taxon>
        <taxon>Tracheophyta</taxon>
        <taxon>Spermatophyta</taxon>
        <taxon>Magnoliopsida</taxon>
        <taxon>eudicotyledons</taxon>
        <taxon>Gunneridae</taxon>
        <taxon>Pentapetalae</taxon>
        <taxon>rosids</taxon>
        <taxon>Vitales</taxon>
        <taxon>Vitaceae</taxon>
        <taxon>Viteae</taxon>
        <taxon>Vitis</taxon>
    </lineage>
</organism>
<feature type="compositionally biased region" description="Polar residues" evidence="6">
    <location>
        <begin position="1"/>
        <end position="10"/>
    </location>
</feature>
<evidence type="ECO:0000256" key="6">
    <source>
        <dbReference type="SAM" id="MobiDB-lite"/>
    </source>
</evidence>
<dbReference type="PROSITE" id="PS51742">
    <property type="entry name" value="PPC"/>
    <property type="match status" value="1"/>
</dbReference>
<accession>A0ABY9C497</accession>
<dbReference type="PANTHER" id="PTHR31500">
    <property type="entry name" value="AT-HOOK MOTIF NUCLEAR-LOCALIZED PROTEIN 9"/>
    <property type="match status" value="1"/>
</dbReference>
<feature type="domain" description="PPC" evidence="7">
    <location>
        <begin position="132"/>
        <end position="272"/>
    </location>
</feature>
<keyword evidence="2 5" id="KW-0238">DNA-binding</keyword>
<sequence length="297" mass="31605">MEDLSSNSLSDFADDWVMDQPAEKETAVDQSLPEVVTFPAGDIARPAVVVAEEVFGDGDKAAEEVGEGELEEVVVVEEAVPQRRRRRRTGKRKAVEKSEVPTSPAEVLQRRSRGRQRRAGRAEVSPPFGTVKGRLNAYILTVNIGEDVVNQILSFSKFGPQAICTILSATGIVSSVTISQPSHPGELESFEGRFEIISLSGSFTAGEIIGGPEDGGMLNILLGNSDGGVFGGGLAGSLIAASPIQLVCGGLEKKQTHRGPKRRRGAKSSVAASMPGNLKAERVLKPMLNRQMGTRAQ</sequence>
<feature type="compositionally biased region" description="Basic residues" evidence="6">
    <location>
        <begin position="82"/>
        <end position="92"/>
    </location>
</feature>
<comment type="subcellular location">
    <subcellularLocation>
        <location evidence="5">Nucleus</location>
    </subcellularLocation>
</comment>
<feature type="compositionally biased region" description="Basic residues" evidence="6">
    <location>
        <begin position="110"/>
        <end position="119"/>
    </location>
</feature>
<evidence type="ECO:0000256" key="3">
    <source>
        <dbReference type="ARBA" id="ARBA00023163"/>
    </source>
</evidence>